<feature type="modified residue" description="4-aspartylphosphate" evidence="4">
    <location>
        <position position="650"/>
    </location>
</feature>
<comment type="catalytic activity">
    <reaction evidence="1">
        <text>ATP + protein L-histidine = ADP + protein N-phospho-L-histidine.</text>
        <dbReference type="EC" id="2.7.13.3"/>
    </reaction>
</comment>
<keyword evidence="6" id="KW-0812">Transmembrane</keyword>
<reference evidence="9 10" key="1">
    <citation type="submission" date="2020-01" db="EMBL/GenBank/DDBJ databases">
        <title>Leptobacterium flavescens.</title>
        <authorList>
            <person name="Wang G."/>
        </authorList>
    </citation>
    <scope>NUCLEOTIDE SEQUENCE [LARGE SCALE GENOMIC DNA]</scope>
    <source>
        <strain evidence="9 10">KCTC 22160</strain>
    </source>
</reference>
<dbReference type="Pfam" id="PF00512">
    <property type="entry name" value="HisKA"/>
    <property type="match status" value="1"/>
</dbReference>
<evidence type="ECO:0000313" key="9">
    <source>
        <dbReference type="EMBL" id="NER13855.1"/>
    </source>
</evidence>
<dbReference type="InterPro" id="IPR003594">
    <property type="entry name" value="HATPase_dom"/>
</dbReference>
<dbReference type="InterPro" id="IPR011006">
    <property type="entry name" value="CheY-like_superfamily"/>
</dbReference>
<evidence type="ECO:0000256" key="3">
    <source>
        <dbReference type="ARBA" id="ARBA00022553"/>
    </source>
</evidence>
<dbReference type="RefSeq" id="WP_163607046.1">
    <property type="nucleotide sequence ID" value="NZ_JAABOO010000002.1"/>
</dbReference>
<accession>A0A6P0UKN8</accession>
<dbReference type="InterPro" id="IPR011990">
    <property type="entry name" value="TPR-like_helical_dom_sf"/>
</dbReference>
<dbReference type="PROSITE" id="PS50109">
    <property type="entry name" value="HIS_KIN"/>
    <property type="match status" value="1"/>
</dbReference>
<dbReference type="SUPFAM" id="SSF52172">
    <property type="entry name" value="CheY-like"/>
    <property type="match status" value="1"/>
</dbReference>
<dbReference type="GO" id="GO:0000155">
    <property type="term" value="F:phosphorelay sensor kinase activity"/>
    <property type="evidence" value="ECO:0007669"/>
    <property type="project" value="InterPro"/>
</dbReference>
<evidence type="ECO:0000256" key="2">
    <source>
        <dbReference type="ARBA" id="ARBA00012438"/>
    </source>
</evidence>
<dbReference type="PANTHER" id="PTHR45339:SF5">
    <property type="entry name" value="HISTIDINE KINASE"/>
    <property type="match status" value="1"/>
</dbReference>
<dbReference type="InterPro" id="IPR005467">
    <property type="entry name" value="His_kinase_dom"/>
</dbReference>
<dbReference type="SUPFAM" id="SSF47384">
    <property type="entry name" value="Homodimeric domain of signal transducing histidine kinase"/>
    <property type="match status" value="1"/>
</dbReference>
<dbReference type="SUPFAM" id="SSF48452">
    <property type="entry name" value="TPR-like"/>
    <property type="match status" value="1"/>
</dbReference>
<dbReference type="AlphaFoldDB" id="A0A6P0UKN8"/>
<keyword evidence="6" id="KW-1133">Transmembrane helix</keyword>
<evidence type="ECO:0000256" key="4">
    <source>
        <dbReference type="PROSITE-ProRule" id="PRU00169"/>
    </source>
</evidence>
<dbReference type="Gene3D" id="3.30.565.10">
    <property type="entry name" value="Histidine kinase-like ATPase, C-terminal domain"/>
    <property type="match status" value="1"/>
</dbReference>
<dbReference type="InterPro" id="IPR019734">
    <property type="entry name" value="TPR_rpt"/>
</dbReference>
<keyword evidence="10" id="KW-1185">Reference proteome</keyword>
<dbReference type="PRINTS" id="PR00344">
    <property type="entry name" value="BCTRLSENSOR"/>
</dbReference>
<feature type="domain" description="Response regulatory" evidence="8">
    <location>
        <begin position="601"/>
        <end position="715"/>
    </location>
</feature>
<sequence length="727" mass="82985">MDSIHSAFSLAEEYQARYQLVNSTEKAFDVIRLAKRLENSYYQSIAYNLIGINYETILDFQKAQDSYNSALSHALKIKNDTLTGRIYNNLGNIEYMAYDDFDKSNEYYNKSIDIASKQNDIREVIPPTLNLAWNHLDRDELETAFSYLTSAKSYIELLDELDDHIYINYLFGIYHTKNREYGQAMESFNNAIAIGERLGSFLELSDVYLAQSKLFASINEPTRETAALEKYYEYRLQVSDIENLKQLAIVESNNKDEITATESRDRRNGDPVAGPDEDAGFFEKYKQLIIYALLGLAFAAVVSVIVYRSRKSQKRLTDMLETRNEHLEEAKEEAEKLSRLKSQFISTVSHELRTPLYGVVGLTSLLLEGNTLSSEENQYLKSLKFSGDYLLNLINDILHLSKIESNKVILEKRPFNIRDLVEDVISSFKFQLDQKNNKIHLYIDKKIPPFLRGDEVPLSQILINLIGNAVKFTSYGNIWIFLKLTNISEETAAINFIIKDDGPGIPKEKHDEIFENFSQLDRENNEYQGTGLGLSIVKKLVDLLQGEIKLISDEGEGATFSFNLKFDTVKESNAAIERRQTESVSAPSTMPSESIFGKGYRVLIVEDNKINQIVTKNILLRESFECEVVDNGLSAIEYVKNSKFDLVLMDLNMPLMSGIEASAKIREFDQETPIVALTAVEIEDVKEDIIRAGIDDIINKPFDKSEFYKVIIRNINRRAGKKKMSVS</sequence>
<dbReference type="InterPro" id="IPR004358">
    <property type="entry name" value="Sig_transdc_His_kin-like_C"/>
</dbReference>
<comment type="caution">
    <text evidence="9">The sequence shown here is derived from an EMBL/GenBank/DDBJ whole genome shotgun (WGS) entry which is preliminary data.</text>
</comment>
<dbReference type="EC" id="2.7.13.3" evidence="2"/>
<evidence type="ECO:0000256" key="5">
    <source>
        <dbReference type="SAM" id="Coils"/>
    </source>
</evidence>
<dbReference type="CDD" id="cd00082">
    <property type="entry name" value="HisKA"/>
    <property type="match status" value="1"/>
</dbReference>
<dbReference type="InterPro" id="IPR036890">
    <property type="entry name" value="HATPase_C_sf"/>
</dbReference>
<dbReference type="Gene3D" id="1.25.40.10">
    <property type="entry name" value="Tetratricopeptide repeat domain"/>
    <property type="match status" value="1"/>
</dbReference>
<organism evidence="9 10">
    <name type="scientific">Leptobacterium flavescens</name>
    <dbReference type="NCBI Taxonomy" id="472055"/>
    <lineage>
        <taxon>Bacteria</taxon>
        <taxon>Pseudomonadati</taxon>
        <taxon>Bacteroidota</taxon>
        <taxon>Flavobacteriia</taxon>
        <taxon>Flavobacteriales</taxon>
        <taxon>Flavobacteriaceae</taxon>
        <taxon>Leptobacterium</taxon>
    </lineage>
</organism>
<dbReference type="InterPro" id="IPR003661">
    <property type="entry name" value="HisK_dim/P_dom"/>
</dbReference>
<dbReference type="Proteomes" id="UP000468581">
    <property type="component" value="Unassembled WGS sequence"/>
</dbReference>
<evidence type="ECO:0000259" key="7">
    <source>
        <dbReference type="PROSITE" id="PS50109"/>
    </source>
</evidence>
<proteinExistence type="predicted"/>
<dbReference type="Pfam" id="PF13424">
    <property type="entry name" value="TPR_12"/>
    <property type="match status" value="1"/>
</dbReference>
<dbReference type="InterPro" id="IPR036097">
    <property type="entry name" value="HisK_dim/P_sf"/>
</dbReference>
<feature type="coiled-coil region" evidence="5">
    <location>
        <begin position="313"/>
        <end position="347"/>
    </location>
</feature>
<dbReference type="SMART" id="SM00448">
    <property type="entry name" value="REC"/>
    <property type="match status" value="1"/>
</dbReference>
<dbReference type="EMBL" id="JAABOO010000002">
    <property type="protein sequence ID" value="NER13855.1"/>
    <property type="molecule type" value="Genomic_DNA"/>
</dbReference>
<dbReference type="CDD" id="cd17546">
    <property type="entry name" value="REC_hyHK_CKI1_RcsC-like"/>
    <property type="match status" value="1"/>
</dbReference>
<dbReference type="Pfam" id="PF02518">
    <property type="entry name" value="HATPase_c"/>
    <property type="match status" value="1"/>
</dbReference>
<dbReference type="Gene3D" id="3.40.50.2300">
    <property type="match status" value="1"/>
</dbReference>
<keyword evidence="5" id="KW-0175">Coiled coil</keyword>
<feature type="transmembrane region" description="Helical" evidence="6">
    <location>
        <begin position="288"/>
        <end position="307"/>
    </location>
</feature>
<protein>
    <recommendedName>
        <fullName evidence="2">histidine kinase</fullName>
        <ecNumber evidence="2">2.7.13.3</ecNumber>
    </recommendedName>
</protein>
<keyword evidence="3 4" id="KW-0597">Phosphoprotein</keyword>
<dbReference type="Pfam" id="PF00072">
    <property type="entry name" value="Response_reg"/>
    <property type="match status" value="1"/>
</dbReference>
<name>A0A6P0UKN8_9FLAO</name>
<dbReference type="SUPFAM" id="SSF55874">
    <property type="entry name" value="ATPase domain of HSP90 chaperone/DNA topoisomerase II/histidine kinase"/>
    <property type="match status" value="1"/>
</dbReference>
<dbReference type="SMART" id="SM00387">
    <property type="entry name" value="HATPase_c"/>
    <property type="match status" value="1"/>
</dbReference>
<evidence type="ECO:0000256" key="6">
    <source>
        <dbReference type="SAM" id="Phobius"/>
    </source>
</evidence>
<gene>
    <name evidence="9" type="ORF">GWK08_10420</name>
</gene>
<dbReference type="PANTHER" id="PTHR45339">
    <property type="entry name" value="HYBRID SIGNAL TRANSDUCTION HISTIDINE KINASE J"/>
    <property type="match status" value="1"/>
</dbReference>
<evidence type="ECO:0000313" key="10">
    <source>
        <dbReference type="Proteomes" id="UP000468581"/>
    </source>
</evidence>
<dbReference type="CDD" id="cd16922">
    <property type="entry name" value="HATPase_EvgS-ArcB-TorS-like"/>
    <property type="match status" value="1"/>
</dbReference>
<evidence type="ECO:0000259" key="8">
    <source>
        <dbReference type="PROSITE" id="PS50110"/>
    </source>
</evidence>
<evidence type="ECO:0000256" key="1">
    <source>
        <dbReference type="ARBA" id="ARBA00000085"/>
    </source>
</evidence>
<dbReference type="Gene3D" id="1.10.287.130">
    <property type="match status" value="1"/>
</dbReference>
<feature type="domain" description="Histidine kinase" evidence="7">
    <location>
        <begin position="347"/>
        <end position="568"/>
    </location>
</feature>
<dbReference type="InterPro" id="IPR001789">
    <property type="entry name" value="Sig_transdc_resp-reg_receiver"/>
</dbReference>
<dbReference type="FunFam" id="3.30.565.10:FF:000010">
    <property type="entry name" value="Sensor histidine kinase RcsC"/>
    <property type="match status" value="1"/>
</dbReference>
<dbReference type="SMART" id="SM00388">
    <property type="entry name" value="HisKA"/>
    <property type="match status" value="1"/>
</dbReference>
<dbReference type="PROSITE" id="PS50110">
    <property type="entry name" value="RESPONSE_REGULATORY"/>
    <property type="match status" value="1"/>
</dbReference>
<keyword evidence="6" id="KW-0472">Membrane</keyword>
<dbReference type="SMART" id="SM00028">
    <property type="entry name" value="TPR"/>
    <property type="match status" value="3"/>
</dbReference>